<proteinExistence type="predicted"/>
<dbReference type="AlphaFoldDB" id="A0A7W9J957"/>
<organism evidence="1 2">
    <name type="scientific">Kribbella italica</name>
    <dbReference type="NCBI Taxonomy" id="1540520"/>
    <lineage>
        <taxon>Bacteria</taxon>
        <taxon>Bacillati</taxon>
        <taxon>Actinomycetota</taxon>
        <taxon>Actinomycetes</taxon>
        <taxon>Propionibacteriales</taxon>
        <taxon>Kribbellaceae</taxon>
        <taxon>Kribbella</taxon>
    </lineage>
</organism>
<dbReference type="RefSeq" id="WP_184797015.1">
    <property type="nucleotide sequence ID" value="NZ_JACHMY010000001.1"/>
</dbReference>
<comment type="caution">
    <text evidence="1">The sequence shown here is derived from an EMBL/GenBank/DDBJ whole genome shotgun (WGS) entry which is preliminary data.</text>
</comment>
<keyword evidence="2" id="KW-1185">Reference proteome</keyword>
<reference evidence="1 2" key="1">
    <citation type="submission" date="2020-08" db="EMBL/GenBank/DDBJ databases">
        <title>Sequencing the genomes of 1000 actinobacteria strains.</title>
        <authorList>
            <person name="Klenk H.-P."/>
        </authorList>
    </citation>
    <scope>NUCLEOTIDE SEQUENCE [LARGE SCALE GENOMIC DNA]</scope>
    <source>
        <strain evidence="1 2">DSM 28967</strain>
    </source>
</reference>
<accession>A0A7W9J957</accession>
<gene>
    <name evidence="1" type="ORF">HDA39_003942</name>
</gene>
<evidence type="ECO:0000313" key="1">
    <source>
        <dbReference type="EMBL" id="MBB5837208.1"/>
    </source>
</evidence>
<dbReference type="EMBL" id="JACHMY010000001">
    <property type="protein sequence ID" value="MBB5837208.1"/>
    <property type="molecule type" value="Genomic_DNA"/>
</dbReference>
<name>A0A7W9J957_9ACTN</name>
<dbReference type="Proteomes" id="UP000549971">
    <property type="component" value="Unassembled WGS sequence"/>
</dbReference>
<evidence type="ECO:0000313" key="2">
    <source>
        <dbReference type="Proteomes" id="UP000549971"/>
    </source>
</evidence>
<protein>
    <submittedName>
        <fullName evidence="1">Uncharacterized protein</fullName>
    </submittedName>
</protein>
<sequence>MWLDGVQTTGSKPAPPKDGQDFLLTLRQIGPDGTPSVSAAGTIFGVGNGLVESITGTAQVRLPQGEYAVSSSQIVDQPDGVGQDAYELTQPVVELTKDSTVVLDARTARQVTVRSSARPEARSRLLAVGHDRRSADGANSFSRVVMAEPADRLFTAQQGPAAGPDELTGHAVAYLIAPGTNTPYLYATADRRAGAFYTGCAASSKIGTWGSSRGVSTRRRSGR</sequence>